<evidence type="ECO:0000313" key="2">
    <source>
        <dbReference type="Proteomes" id="UP001381003"/>
    </source>
</evidence>
<name>A0ABZ2FGN7_9MICO</name>
<sequence>MIDESLCHSVINDPSSLTHIDGIMRIVKKITVALAVAGLVTALSGFTTMRSVDWAGAQADSVDWAGSKAASVDWALPSPDAPSTDA</sequence>
<protein>
    <submittedName>
        <fullName evidence="1">Uncharacterized protein</fullName>
    </submittedName>
</protein>
<gene>
    <name evidence="1" type="ORF">N5P18_01975</name>
</gene>
<proteinExistence type="predicted"/>
<dbReference type="EMBL" id="CP104874">
    <property type="protein sequence ID" value="WWF05663.1"/>
    <property type="molecule type" value="Genomic_DNA"/>
</dbReference>
<organism evidence="1 2">
    <name type="scientific">Janibacter terrae</name>
    <dbReference type="NCBI Taxonomy" id="103817"/>
    <lineage>
        <taxon>Bacteria</taxon>
        <taxon>Bacillati</taxon>
        <taxon>Actinomycetota</taxon>
        <taxon>Actinomycetes</taxon>
        <taxon>Micrococcales</taxon>
        <taxon>Intrasporangiaceae</taxon>
        <taxon>Janibacter</taxon>
    </lineage>
</organism>
<evidence type="ECO:0000313" key="1">
    <source>
        <dbReference type="EMBL" id="WWF05663.1"/>
    </source>
</evidence>
<reference evidence="1 2" key="1">
    <citation type="submission" date="2022-09" db="EMBL/GenBank/DDBJ databases">
        <title>Complete genome sequence of Janibacter terrae strain COS04-44, PCL-degrading bacteria isolated from oil spilled coast.</title>
        <authorList>
            <person name="Park H."/>
            <person name="Kim J.Y."/>
            <person name="An S.H."/>
            <person name="Lee C.M."/>
            <person name="Weon H.-Y."/>
        </authorList>
    </citation>
    <scope>NUCLEOTIDE SEQUENCE [LARGE SCALE GENOMIC DNA]</scope>
    <source>
        <strain evidence="1 2">COS04-44</strain>
    </source>
</reference>
<keyword evidence="2" id="KW-1185">Reference proteome</keyword>
<dbReference type="Proteomes" id="UP001381003">
    <property type="component" value="Chromosome"/>
</dbReference>
<dbReference type="RefSeq" id="WP_338538520.1">
    <property type="nucleotide sequence ID" value="NZ_CP104874.1"/>
</dbReference>
<accession>A0ABZ2FGN7</accession>